<accession>A0A9P3LGQ8</accession>
<feature type="compositionally biased region" description="Polar residues" evidence="1">
    <location>
        <begin position="9"/>
        <end position="20"/>
    </location>
</feature>
<comment type="caution">
    <text evidence="3">The sequence shown here is derived from an EMBL/GenBank/DDBJ whole genome shotgun (WGS) entry which is preliminary data.</text>
</comment>
<evidence type="ECO:0000313" key="3">
    <source>
        <dbReference type="EMBL" id="GJE94570.1"/>
    </source>
</evidence>
<protein>
    <submittedName>
        <fullName evidence="3">Uncharacterized protein</fullName>
    </submittedName>
</protein>
<evidence type="ECO:0000256" key="1">
    <source>
        <dbReference type="SAM" id="MobiDB-lite"/>
    </source>
</evidence>
<organism evidence="3 4">
    <name type="scientific">Phanerochaete sordida</name>
    <dbReference type="NCBI Taxonomy" id="48140"/>
    <lineage>
        <taxon>Eukaryota</taxon>
        <taxon>Fungi</taxon>
        <taxon>Dikarya</taxon>
        <taxon>Basidiomycota</taxon>
        <taxon>Agaricomycotina</taxon>
        <taxon>Agaricomycetes</taxon>
        <taxon>Polyporales</taxon>
        <taxon>Phanerochaetaceae</taxon>
        <taxon>Phanerochaete</taxon>
    </lineage>
</organism>
<evidence type="ECO:0000256" key="2">
    <source>
        <dbReference type="SAM" id="Phobius"/>
    </source>
</evidence>
<keyword evidence="2" id="KW-1133">Transmembrane helix</keyword>
<keyword evidence="4" id="KW-1185">Reference proteome</keyword>
<evidence type="ECO:0000313" key="4">
    <source>
        <dbReference type="Proteomes" id="UP000703269"/>
    </source>
</evidence>
<dbReference type="OrthoDB" id="4179406at2759"/>
<keyword evidence="2" id="KW-0812">Transmembrane</keyword>
<reference evidence="3 4" key="1">
    <citation type="submission" date="2021-08" db="EMBL/GenBank/DDBJ databases">
        <title>Draft Genome Sequence of Phanerochaete sordida strain YK-624.</title>
        <authorList>
            <person name="Mori T."/>
            <person name="Dohra H."/>
            <person name="Suzuki T."/>
            <person name="Kawagishi H."/>
            <person name="Hirai H."/>
        </authorList>
    </citation>
    <scope>NUCLEOTIDE SEQUENCE [LARGE SCALE GENOMIC DNA]</scope>
    <source>
        <strain evidence="3 4">YK-624</strain>
    </source>
</reference>
<gene>
    <name evidence="3" type="ORF">PsYK624_107400</name>
</gene>
<dbReference type="Proteomes" id="UP000703269">
    <property type="component" value="Unassembled WGS sequence"/>
</dbReference>
<proteinExistence type="predicted"/>
<keyword evidence="2" id="KW-0472">Membrane</keyword>
<feature type="region of interest" description="Disordered" evidence="1">
    <location>
        <begin position="1"/>
        <end position="87"/>
    </location>
</feature>
<dbReference type="EMBL" id="BPQB01000041">
    <property type="protein sequence ID" value="GJE94570.1"/>
    <property type="molecule type" value="Genomic_DNA"/>
</dbReference>
<sequence length="495" mass="54777">MARRKASSESRGSTPAQSTADLEDVEVLTQTTRTEESVATFTDDGNWEDEPEYNLANPHEMSPPPLANGNGSSKSSAARRRKPTARKIFVAQPSSTRKGKVKGDVPDNIPPLVNVSGEQVRDALSHGAFYTFEYMFDVLKSSLRLLRKPLSFLLFIYILAYLLTLASSAFRTLFAPICWIPGLSRTPICYAPAQPPKVPRWADYPKLAEMESSTFEQLLDSTVGNSALSLEIKKAEMATQDLIALVRVSDFTSKDKLAQNLEGFVDAAKKTGRGLQRFSARVSGAVDSIVAVNDHAYHTIEQHVKSKSPLSKLNPFSNALSAQQIVTQTFTDAMSVLSAQMHRVVLEAEANMRNLDALEEQLITLHEMVHRENATISAAKEELLAELWTILGGNKRKLRGLNGHQFLLRNIGAYRARAAAHVAAALQALEGMSEDMEDLRERVTAPELIGDKIPVEVHMKSIRAGLDRLQQGRTRAQEREEETVRRLLGVDDDEN</sequence>
<feature type="compositionally biased region" description="Polar residues" evidence="1">
    <location>
        <begin position="28"/>
        <end position="40"/>
    </location>
</feature>
<feature type="transmembrane region" description="Helical" evidence="2">
    <location>
        <begin position="150"/>
        <end position="170"/>
    </location>
</feature>
<dbReference type="AlphaFoldDB" id="A0A9P3LGQ8"/>
<name>A0A9P3LGQ8_9APHY</name>